<organism evidence="4 5">
    <name type="scientific">Marinibaculum pumilum</name>
    <dbReference type="NCBI Taxonomy" id="1766165"/>
    <lineage>
        <taxon>Bacteria</taxon>
        <taxon>Pseudomonadati</taxon>
        <taxon>Pseudomonadota</taxon>
        <taxon>Alphaproteobacteria</taxon>
        <taxon>Rhodospirillales</taxon>
        <taxon>Rhodospirillaceae</taxon>
        <taxon>Marinibaculum</taxon>
    </lineage>
</organism>
<evidence type="ECO:0000256" key="2">
    <source>
        <dbReference type="ARBA" id="ARBA00023002"/>
    </source>
</evidence>
<comment type="caution">
    <text evidence="4">The sequence shown here is derived from an EMBL/GenBank/DDBJ whole genome shotgun (WGS) entry which is preliminary data.</text>
</comment>
<evidence type="ECO:0000256" key="1">
    <source>
        <dbReference type="ARBA" id="ARBA00006484"/>
    </source>
</evidence>
<evidence type="ECO:0000313" key="4">
    <source>
        <dbReference type="EMBL" id="MFC3227842.1"/>
    </source>
</evidence>
<comment type="similarity">
    <text evidence="1 3">Belongs to the short-chain dehydrogenases/reductases (SDR) family.</text>
</comment>
<sequence>MKIAGSVALVSGANRGLGRSFVEVLLARGAAKVYAGARRTAELEDLVAAHGGKVVALALDVTDQAQVAAAADAAPDVTLLVNNAGVLEGAGLLEAGSVAPLQWELDVNVVGIGRMALAFAPLLERNGGAAGGAAMVNMLSVASLATVPHFGTYAASKMAAMALTQGLRCDLAEKGVEVFGIYAGFIDTGMIGFVTMDKTSPEEVAGRALDGVEAGTPEIDVDERSAMVRRRMREDPEEFTKEMWQRAADFRKNFPRDRRGRT</sequence>
<dbReference type="RefSeq" id="WP_379900358.1">
    <property type="nucleotide sequence ID" value="NZ_JBHRTR010000025.1"/>
</dbReference>
<gene>
    <name evidence="4" type="ORF">ACFOGJ_11405</name>
</gene>
<dbReference type="Proteomes" id="UP001595528">
    <property type="component" value="Unassembled WGS sequence"/>
</dbReference>
<dbReference type="PANTHER" id="PTHR44196:SF1">
    <property type="entry name" value="DEHYDROGENASE_REDUCTASE SDR FAMILY MEMBER 7B"/>
    <property type="match status" value="1"/>
</dbReference>
<reference evidence="5" key="1">
    <citation type="journal article" date="2019" name="Int. J. Syst. Evol. Microbiol.">
        <title>The Global Catalogue of Microorganisms (GCM) 10K type strain sequencing project: providing services to taxonomists for standard genome sequencing and annotation.</title>
        <authorList>
            <consortium name="The Broad Institute Genomics Platform"/>
            <consortium name="The Broad Institute Genome Sequencing Center for Infectious Disease"/>
            <person name="Wu L."/>
            <person name="Ma J."/>
        </authorList>
    </citation>
    <scope>NUCLEOTIDE SEQUENCE [LARGE SCALE GENOMIC DNA]</scope>
    <source>
        <strain evidence="5">KCTC 42964</strain>
    </source>
</reference>
<dbReference type="PRINTS" id="PR00080">
    <property type="entry name" value="SDRFAMILY"/>
</dbReference>
<accession>A0ABV7KZS6</accession>
<proteinExistence type="inferred from homology"/>
<dbReference type="PROSITE" id="PS00061">
    <property type="entry name" value="ADH_SHORT"/>
    <property type="match status" value="1"/>
</dbReference>
<dbReference type="Gene3D" id="3.40.50.720">
    <property type="entry name" value="NAD(P)-binding Rossmann-like Domain"/>
    <property type="match status" value="1"/>
</dbReference>
<dbReference type="PRINTS" id="PR00081">
    <property type="entry name" value="GDHRDH"/>
</dbReference>
<dbReference type="PANTHER" id="PTHR44196">
    <property type="entry name" value="DEHYDROGENASE/REDUCTASE SDR FAMILY MEMBER 7B"/>
    <property type="match status" value="1"/>
</dbReference>
<dbReference type="Pfam" id="PF00106">
    <property type="entry name" value="adh_short"/>
    <property type="match status" value="1"/>
</dbReference>
<keyword evidence="2" id="KW-0560">Oxidoreductase</keyword>
<evidence type="ECO:0000313" key="5">
    <source>
        <dbReference type="Proteomes" id="UP001595528"/>
    </source>
</evidence>
<dbReference type="InterPro" id="IPR002347">
    <property type="entry name" value="SDR_fam"/>
</dbReference>
<keyword evidence="5" id="KW-1185">Reference proteome</keyword>
<protein>
    <submittedName>
        <fullName evidence="4">SDR family NAD(P)-dependent oxidoreductase</fullName>
    </submittedName>
</protein>
<dbReference type="EMBL" id="JBHRTR010000025">
    <property type="protein sequence ID" value="MFC3227842.1"/>
    <property type="molecule type" value="Genomic_DNA"/>
</dbReference>
<dbReference type="InterPro" id="IPR020904">
    <property type="entry name" value="Sc_DH/Rdtase_CS"/>
</dbReference>
<dbReference type="InterPro" id="IPR036291">
    <property type="entry name" value="NAD(P)-bd_dom_sf"/>
</dbReference>
<name>A0ABV7KZS6_9PROT</name>
<dbReference type="SUPFAM" id="SSF51735">
    <property type="entry name" value="NAD(P)-binding Rossmann-fold domains"/>
    <property type="match status" value="1"/>
</dbReference>
<evidence type="ECO:0000256" key="3">
    <source>
        <dbReference type="RuleBase" id="RU000363"/>
    </source>
</evidence>